<reference evidence="2 3" key="1">
    <citation type="journal article" date="2022" name="Nat. Ecol. Evol.">
        <title>A masculinizing supergene underlies an exaggerated male reproductive morph in a spider.</title>
        <authorList>
            <person name="Hendrickx F."/>
            <person name="De Corte Z."/>
            <person name="Sonet G."/>
            <person name="Van Belleghem S.M."/>
            <person name="Kostlbacher S."/>
            <person name="Vangestel C."/>
        </authorList>
    </citation>
    <scope>NUCLEOTIDE SEQUENCE [LARGE SCALE GENOMIC DNA]</scope>
    <source>
        <strain evidence="2">W744_W776</strain>
    </source>
</reference>
<dbReference type="Gene3D" id="3.40.50.12390">
    <property type="match status" value="1"/>
</dbReference>
<accession>A0AAV6TPY8</accession>
<comment type="caution">
    <text evidence="2">The sequence shown here is derived from an EMBL/GenBank/DDBJ whole genome shotgun (WGS) entry which is preliminary data.</text>
</comment>
<proteinExistence type="predicted"/>
<dbReference type="EMBL" id="JAFNEN010001470">
    <property type="protein sequence ID" value="KAG8173828.1"/>
    <property type="molecule type" value="Genomic_DNA"/>
</dbReference>
<feature type="domain" description="Xrn1 N-terminal" evidence="1">
    <location>
        <begin position="122"/>
        <end position="194"/>
    </location>
</feature>
<dbReference type="GO" id="GO:0003676">
    <property type="term" value="F:nucleic acid binding"/>
    <property type="evidence" value="ECO:0007669"/>
    <property type="project" value="InterPro"/>
</dbReference>
<gene>
    <name evidence="2" type="ORF">JTE90_016317</name>
</gene>
<dbReference type="InterPro" id="IPR004859">
    <property type="entry name" value="Xrn1_N"/>
</dbReference>
<evidence type="ECO:0000313" key="2">
    <source>
        <dbReference type="EMBL" id="KAG8173828.1"/>
    </source>
</evidence>
<organism evidence="2 3">
    <name type="scientific">Oedothorax gibbosus</name>
    <dbReference type="NCBI Taxonomy" id="931172"/>
    <lineage>
        <taxon>Eukaryota</taxon>
        <taxon>Metazoa</taxon>
        <taxon>Ecdysozoa</taxon>
        <taxon>Arthropoda</taxon>
        <taxon>Chelicerata</taxon>
        <taxon>Arachnida</taxon>
        <taxon>Araneae</taxon>
        <taxon>Araneomorphae</taxon>
        <taxon>Entelegynae</taxon>
        <taxon>Araneoidea</taxon>
        <taxon>Linyphiidae</taxon>
        <taxon>Erigoninae</taxon>
        <taxon>Oedothorax</taxon>
    </lineage>
</organism>
<keyword evidence="3" id="KW-1185">Reference proteome</keyword>
<dbReference type="GO" id="GO:0004527">
    <property type="term" value="F:exonuclease activity"/>
    <property type="evidence" value="ECO:0007669"/>
    <property type="project" value="InterPro"/>
</dbReference>
<protein>
    <recommendedName>
        <fullName evidence="1">Xrn1 N-terminal domain-containing protein</fullName>
    </recommendedName>
</protein>
<dbReference type="AlphaFoldDB" id="A0AAV6TPY8"/>
<sequence>MGITNFCKFINPLHESEPPDRPEYFDSILYDVQPLIHIGISSSLQKHEPQVLNEVCQLAWKRLQMSLLEILPLTTATSVTLILSFDGEGVPMKWPTQRERRLNNNPLDLKTKYRMALFGVNTITLQIQNYFRQKMKSFLFPHVQQLHIYISGCNAPGEGEHKIFQIAEALNTCHHPLVVSVDQDVFILTLMRLSRYETIQIYRYGRYYPVTRLYREWLPYSMKHLEYISFLFGNDFIPTFIGITPINVPDIHQSLQHMDVPDHPTHILAQFINNMSHCIRFQRVTHLDTLLLESFWITYFWIRDYYTQTTFPQKYLENPIYDSFDRNQLLTALSDAEISLVCFENARRAYDQVTREPTTRKQAEYAVFVHDDILNQLSLYWVPPTNAACTVLHLTKKSSRATSLQ</sequence>
<name>A0AAV6TPY8_9ARAC</name>
<dbReference type="Proteomes" id="UP000827092">
    <property type="component" value="Unassembled WGS sequence"/>
</dbReference>
<evidence type="ECO:0000313" key="3">
    <source>
        <dbReference type="Proteomes" id="UP000827092"/>
    </source>
</evidence>
<evidence type="ECO:0000259" key="1">
    <source>
        <dbReference type="Pfam" id="PF03159"/>
    </source>
</evidence>
<dbReference type="Pfam" id="PF03159">
    <property type="entry name" value="XRN_N"/>
    <property type="match status" value="1"/>
</dbReference>